<proteinExistence type="predicted"/>
<dbReference type="EMBL" id="JXTB01000102">
    <property type="protein sequence ID" value="PON63676.1"/>
    <property type="molecule type" value="Genomic_DNA"/>
</dbReference>
<dbReference type="OrthoDB" id="10289260at2759"/>
<dbReference type="AlphaFoldDB" id="A0A2P5CRS0"/>
<keyword evidence="1" id="KW-1133">Transmembrane helix</keyword>
<keyword evidence="1" id="KW-0812">Transmembrane</keyword>
<organism evidence="2 3">
    <name type="scientific">Parasponia andersonii</name>
    <name type="common">Sponia andersonii</name>
    <dbReference type="NCBI Taxonomy" id="3476"/>
    <lineage>
        <taxon>Eukaryota</taxon>
        <taxon>Viridiplantae</taxon>
        <taxon>Streptophyta</taxon>
        <taxon>Embryophyta</taxon>
        <taxon>Tracheophyta</taxon>
        <taxon>Spermatophyta</taxon>
        <taxon>Magnoliopsida</taxon>
        <taxon>eudicotyledons</taxon>
        <taxon>Gunneridae</taxon>
        <taxon>Pentapetalae</taxon>
        <taxon>rosids</taxon>
        <taxon>fabids</taxon>
        <taxon>Rosales</taxon>
        <taxon>Cannabaceae</taxon>
        <taxon>Parasponia</taxon>
    </lineage>
</organism>
<dbReference type="Proteomes" id="UP000237105">
    <property type="component" value="Unassembled WGS sequence"/>
</dbReference>
<sequence>MAANTTGNVAFLLTMLALEVWLILTIINYNFTPYLPEFSLVSASTAVENISEPNHRVTMDMNVSFVVYNPNKAAMVFQDIEALAFQYGDQVPITDPAINNATKINFEQLGTRKSTEWFRLQNTTAAIDVIWVDKGDTHDDPNVYEKSGKSLALQFELRGHAVYPKDNNGSPKHRIPIKVACDGEVDILFSLNTTRSFSFEPMAPQSCEVYGEWRGPWGGVSNSLNTIFVQGYCTIFLPLTYFILWHS</sequence>
<feature type="transmembrane region" description="Helical" evidence="1">
    <location>
        <begin position="9"/>
        <end position="31"/>
    </location>
</feature>
<reference evidence="3" key="1">
    <citation type="submission" date="2016-06" db="EMBL/GenBank/DDBJ databases">
        <title>Parallel loss of symbiosis genes in relatives of nitrogen-fixing non-legume Parasponia.</title>
        <authorList>
            <person name="Van Velzen R."/>
            <person name="Holmer R."/>
            <person name="Bu F."/>
            <person name="Rutten L."/>
            <person name="Van Zeijl A."/>
            <person name="Liu W."/>
            <person name="Santuari L."/>
            <person name="Cao Q."/>
            <person name="Sharma T."/>
            <person name="Shen D."/>
            <person name="Roswanjaya Y."/>
            <person name="Wardhani T."/>
            <person name="Kalhor M.S."/>
            <person name="Jansen J."/>
            <person name="Van den Hoogen J."/>
            <person name="Gungor B."/>
            <person name="Hartog M."/>
            <person name="Hontelez J."/>
            <person name="Verver J."/>
            <person name="Yang W.-C."/>
            <person name="Schijlen E."/>
            <person name="Repin R."/>
            <person name="Schilthuizen M."/>
            <person name="Schranz E."/>
            <person name="Heidstra R."/>
            <person name="Miyata K."/>
            <person name="Fedorova E."/>
            <person name="Kohlen W."/>
            <person name="Bisseling T."/>
            <person name="Smit S."/>
            <person name="Geurts R."/>
        </authorList>
    </citation>
    <scope>NUCLEOTIDE SEQUENCE [LARGE SCALE GENOMIC DNA]</scope>
    <source>
        <strain evidence="3">cv. WU1-14</strain>
    </source>
</reference>
<keyword evidence="3" id="KW-1185">Reference proteome</keyword>
<gene>
    <name evidence="2" type="ORF">PanWU01x14_130080</name>
</gene>
<evidence type="ECO:0000256" key="1">
    <source>
        <dbReference type="SAM" id="Phobius"/>
    </source>
</evidence>
<comment type="caution">
    <text evidence="2">The sequence shown here is derived from an EMBL/GenBank/DDBJ whole genome shotgun (WGS) entry which is preliminary data.</text>
</comment>
<name>A0A2P5CRS0_PARAD</name>
<accession>A0A2P5CRS0</accession>
<keyword evidence="1" id="KW-0472">Membrane</keyword>
<evidence type="ECO:0000313" key="3">
    <source>
        <dbReference type="Proteomes" id="UP000237105"/>
    </source>
</evidence>
<evidence type="ECO:0000313" key="2">
    <source>
        <dbReference type="EMBL" id="PON63676.1"/>
    </source>
</evidence>
<protein>
    <submittedName>
        <fullName evidence="2">Uncharacterized protein</fullName>
    </submittedName>
</protein>